<dbReference type="EMBL" id="CP058561">
    <property type="protein sequence ID" value="QUH31109.1"/>
    <property type="molecule type" value="Genomic_DNA"/>
</dbReference>
<keyword evidence="1" id="KW-1133">Transmembrane helix</keyword>
<name>A0A8J8MDM0_9FIRM</name>
<reference evidence="2 3" key="1">
    <citation type="submission" date="2020-07" db="EMBL/GenBank/DDBJ databases">
        <title>Vallitalea guaymasensis genome.</title>
        <authorList>
            <person name="Postec A."/>
        </authorList>
    </citation>
    <scope>NUCLEOTIDE SEQUENCE [LARGE SCALE GENOMIC DNA]</scope>
    <source>
        <strain evidence="2 3">Ra1766G1</strain>
    </source>
</reference>
<feature type="transmembrane region" description="Helical" evidence="1">
    <location>
        <begin position="12"/>
        <end position="32"/>
    </location>
</feature>
<keyword evidence="1" id="KW-0812">Transmembrane</keyword>
<accession>A0A8J8MDM0</accession>
<sequence length="69" mass="8175">MDMIKELSDAFLILIRSGTVFRVIYCFVMMGTDEENEKAYKKKIRNVIVFYILAESCYVIKDLVTKYYT</sequence>
<keyword evidence="1" id="KW-0472">Membrane</keyword>
<protein>
    <submittedName>
        <fullName evidence="2">Mercury transporter</fullName>
    </submittedName>
</protein>
<evidence type="ECO:0000256" key="1">
    <source>
        <dbReference type="SAM" id="Phobius"/>
    </source>
</evidence>
<gene>
    <name evidence="2" type="ORF">HYG85_20165</name>
</gene>
<organism evidence="2 3">
    <name type="scientific">Vallitalea guaymasensis</name>
    <dbReference type="NCBI Taxonomy" id="1185412"/>
    <lineage>
        <taxon>Bacteria</taxon>
        <taxon>Bacillati</taxon>
        <taxon>Bacillota</taxon>
        <taxon>Clostridia</taxon>
        <taxon>Lachnospirales</taxon>
        <taxon>Vallitaleaceae</taxon>
        <taxon>Vallitalea</taxon>
    </lineage>
</organism>
<evidence type="ECO:0000313" key="2">
    <source>
        <dbReference type="EMBL" id="QUH31109.1"/>
    </source>
</evidence>
<dbReference type="RefSeq" id="WP_212691186.1">
    <property type="nucleotide sequence ID" value="NZ_CP058561.1"/>
</dbReference>
<proteinExistence type="predicted"/>
<keyword evidence="3" id="KW-1185">Reference proteome</keyword>
<dbReference type="AlphaFoldDB" id="A0A8J8MDM0"/>
<dbReference type="KEGG" id="vgu:HYG85_20165"/>
<evidence type="ECO:0000313" key="3">
    <source>
        <dbReference type="Proteomes" id="UP000677305"/>
    </source>
</evidence>
<dbReference type="Proteomes" id="UP000677305">
    <property type="component" value="Chromosome"/>
</dbReference>